<reference evidence="2 3" key="1">
    <citation type="journal article" date="2021" name="Elife">
        <title>Chloroplast acquisition without the gene transfer in kleptoplastic sea slugs, Plakobranchus ocellatus.</title>
        <authorList>
            <person name="Maeda T."/>
            <person name="Takahashi S."/>
            <person name="Yoshida T."/>
            <person name="Shimamura S."/>
            <person name="Takaki Y."/>
            <person name="Nagai Y."/>
            <person name="Toyoda A."/>
            <person name="Suzuki Y."/>
            <person name="Arimoto A."/>
            <person name="Ishii H."/>
            <person name="Satoh N."/>
            <person name="Nishiyama T."/>
            <person name="Hasebe M."/>
            <person name="Maruyama T."/>
            <person name="Minagawa J."/>
            <person name="Obokata J."/>
            <person name="Shigenobu S."/>
        </authorList>
    </citation>
    <scope>NUCLEOTIDE SEQUENCE [LARGE SCALE GENOMIC DNA]</scope>
</reference>
<feature type="region of interest" description="Disordered" evidence="1">
    <location>
        <begin position="1"/>
        <end position="22"/>
    </location>
</feature>
<evidence type="ECO:0000313" key="2">
    <source>
        <dbReference type="EMBL" id="GFO18281.1"/>
    </source>
</evidence>
<organism evidence="2 3">
    <name type="scientific">Plakobranchus ocellatus</name>
    <dbReference type="NCBI Taxonomy" id="259542"/>
    <lineage>
        <taxon>Eukaryota</taxon>
        <taxon>Metazoa</taxon>
        <taxon>Spiralia</taxon>
        <taxon>Lophotrochozoa</taxon>
        <taxon>Mollusca</taxon>
        <taxon>Gastropoda</taxon>
        <taxon>Heterobranchia</taxon>
        <taxon>Euthyneura</taxon>
        <taxon>Panpulmonata</taxon>
        <taxon>Sacoglossa</taxon>
        <taxon>Placobranchoidea</taxon>
        <taxon>Plakobranchidae</taxon>
        <taxon>Plakobranchus</taxon>
    </lineage>
</organism>
<dbReference type="Proteomes" id="UP000735302">
    <property type="component" value="Unassembled WGS sequence"/>
</dbReference>
<name>A0AAV4B4L4_9GAST</name>
<sequence>MENKSGSTPSEISTRKEKLGNPGDLVFNEFSSRLPLAGDWLSELSRASSGWSLIDRPATGERYGSPARQKSAVSKEDNCIVNRGYRSCHREQTC</sequence>
<keyword evidence="3" id="KW-1185">Reference proteome</keyword>
<comment type="caution">
    <text evidence="2">The sequence shown here is derived from an EMBL/GenBank/DDBJ whole genome shotgun (WGS) entry which is preliminary data.</text>
</comment>
<protein>
    <submittedName>
        <fullName evidence="2">Uncharacterized protein</fullName>
    </submittedName>
</protein>
<proteinExistence type="predicted"/>
<evidence type="ECO:0000256" key="1">
    <source>
        <dbReference type="SAM" id="MobiDB-lite"/>
    </source>
</evidence>
<dbReference type="AlphaFoldDB" id="A0AAV4B4L4"/>
<accession>A0AAV4B4L4</accession>
<dbReference type="EMBL" id="BLXT01004946">
    <property type="protein sequence ID" value="GFO18281.1"/>
    <property type="molecule type" value="Genomic_DNA"/>
</dbReference>
<evidence type="ECO:0000313" key="3">
    <source>
        <dbReference type="Proteomes" id="UP000735302"/>
    </source>
</evidence>
<feature type="compositionally biased region" description="Polar residues" evidence="1">
    <location>
        <begin position="1"/>
        <end position="12"/>
    </location>
</feature>
<gene>
    <name evidence="2" type="ORF">PoB_004478600</name>
</gene>